<dbReference type="OrthoDB" id="5368516at2759"/>
<dbReference type="Proteomes" id="UP000253664">
    <property type="component" value="Unassembled WGS sequence"/>
</dbReference>
<organism evidence="3 4">
    <name type="scientific">Ophiocordyceps polyrhachis-furcata BCC 54312</name>
    <dbReference type="NCBI Taxonomy" id="1330021"/>
    <lineage>
        <taxon>Eukaryota</taxon>
        <taxon>Fungi</taxon>
        <taxon>Dikarya</taxon>
        <taxon>Ascomycota</taxon>
        <taxon>Pezizomycotina</taxon>
        <taxon>Sordariomycetes</taxon>
        <taxon>Hypocreomycetidae</taxon>
        <taxon>Hypocreales</taxon>
        <taxon>Ophiocordycipitaceae</taxon>
        <taxon>Ophiocordyceps</taxon>
    </lineage>
</organism>
<evidence type="ECO:0000313" key="4">
    <source>
        <dbReference type="Proteomes" id="UP000253664"/>
    </source>
</evidence>
<name>A0A367L2G0_9HYPO</name>
<feature type="compositionally biased region" description="Acidic residues" evidence="1">
    <location>
        <begin position="504"/>
        <end position="518"/>
    </location>
</feature>
<evidence type="ECO:0000256" key="1">
    <source>
        <dbReference type="SAM" id="MobiDB-lite"/>
    </source>
</evidence>
<feature type="transmembrane region" description="Helical" evidence="2">
    <location>
        <begin position="285"/>
        <end position="304"/>
    </location>
</feature>
<dbReference type="AlphaFoldDB" id="A0A367L2G0"/>
<feature type="transmembrane region" description="Helical" evidence="2">
    <location>
        <begin position="159"/>
        <end position="181"/>
    </location>
</feature>
<keyword evidence="2" id="KW-0812">Transmembrane</keyword>
<accession>A0A367L2G0</accession>
<proteinExistence type="predicted"/>
<comment type="caution">
    <text evidence="3">The sequence shown here is derived from an EMBL/GenBank/DDBJ whole genome shotgun (WGS) entry which is preliminary data.</text>
</comment>
<feature type="transmembrane region" description="Helical" evidence="2">
    <location>
        <begin position="87"/>
        <end position="106"/>
    </location>
</feature>
<evidence type="ECO:0000256" key="2">
    <source>
        <dbReference type="SAM" id="Phobius"/>
    </source>
</evidence>
<feature type="compositionally biased region" description="Polar residues" evidence="1">
    <location>
        <begin position="546"/>
        <end position="559"/>
    </location>
</feature>
<keyword evidence="2" id="KW-1133">Transmembrane helix</keyword>
<keyword evidence="2" id="KW-0472">Membrane</keyword>
<feature type="region of interest" description="Disordered" evidence="1">
    <location>
        <begin position="502"/>
        <end position="572"/>
    </location>
</feature>
<gene>
    <name evidence="3" type="ORF">L249_4886</name>
</gene>
<evidence type="ECO:0000313" key="3">
    <source>
        <dbReference type="EMBL" id="RCI08605.1"/>
    </source>
</evidence>
<feature type="transmembrane region" description="Helical" evidence="2">
    <location>
        <begin position="246"/>
        <end position="265"/>
    </location>
</feature>
<feature type="transmembrane region" description="Helical" evidence="2">
    <location>
        <begin position="43"/>
        <end position="66"/>
    </location>
</feature>
<protein>
    <submittedName>
        <fullName evidence="3">Uncharacterized protein</fullName>
    </submittedName>
</protein>
<feature type="transmembrane region" description="Helical" evidence="2">
    <location>
        <begin position="201"/>
        <end position="225"/>
    </location>
</feature>
<feature type="transmembrane region" description="Helical" evidence="2">
    <location>
        <begin position="126"/>
        <end position="147"/>
    </location>
</feature>
<reference evidence="3 4" key="1">
    <citation type="journal article" date="2015" name="BMC Genomics">
        <title>Insights from the genome of Ophiocordyceps polyrhachis-furcata to pathogenicity and host specificity in insect fungi.</title>
        <authorList>
            <person name="Wichadakul D."/>
            <person name="Kobmoo N."/>
            <person name="Ingsriswang S."/>
            <person name="Tangphatsornruang S."/>
            <person name="Chantasingh D."/>
            <person name="Luangsa-ard J.J."/>
            <person name="Eurwilaichitr L."/>
        </authorList>
    </citation>
    <scope>NUCLEOTIDE SEQUENCE [LARGE SCALE GENOMIC DNA]</scope>
    <source>
        <strain evidence="3 4">BCC 54312</strain>
    </source>
</reference>
<keyword evidence="4" id="KW-1185">Reference proteome</keyword>
<dbReference type="EMBL" id="LKCN02000018">
    <property type="protein sequence ID" value="RCI08605.1"/>
    <property type="molecule type" value="Genomic_DNA"/>
</dbReference>
<sequence length="572" mass="61497">MDGAGLWAGANDDGLDDVVSRLSSTADVDDETRLAMEKSLRTAFTVLAVINALVGATTALGIYLDCRFQTKRKPEPMVRRFVVGAKEMLPFAVSLGIVAQGALFAAAQTKGLDAVLTLGCRSVSQLMLPALFIVPFIQTVFGFEAMARSLPRQPVRHGAAWTVSLCVGLVLVGLLISYVVTQVTQPANFCFAEMLFLVREWSVGVLAVLIALIGLLLLGSVLLLARLYRTEGMAPTQRTTASWTACYMLLAVVTMLMTVPFFASLVSDASASSDVTREMMQLSTAATIVVNLTGLLTGALYLVLRLTRLGRLGCSGYVELDRQRLKSGIRTVRASSVMYNKQLEQPLSPGWLERRAGGGSFYSWSDEKKKQPVAVSVSETRKAGGGAAPSYSIFPHPHPHLDPHPHPHAAPQIEADDFLVPPSAPWANRRERNSSLGSSATVPIALRVSNIDNIPVQQMSGSSAAAPLYQATVQQQQRRLISPGKLGLAISTNDAYRLSKTVDVFDDDDDDEDEDDDDGARGGPLPPPLAFTKADEAKPDDDGFTLSPTVYSPDSSPSVRTPPPSAQPKAWI</sequence>
<dbReference type="STRING" id="1330021.A0A367L2G0"/>